<protein>
    <submittedName>
        <fullName evidence="2">Uncharacterized protein</fullName>
    </submittedName>
</protein>
<evidence type="ECO:0000313" key="2">
    <source>
        <dbReference type="EMBL" id="KAJ4438773.1"/>
    </source>
</evidence>
<feature type="region of interest" description="Disordered" evidence="1">
    <location>
        <begin position="303"/>
        <end position="329"/>
    </location>
</feature>
<feature type="compositionally biased region" description="Acidic residues" evidence="1">
    <location>
        <begin position="306"/>
        <end position="329"/>
    </location>
</feature>
<dbReference type="Proteomes" id="UP001148838">
    <property type="component" value="Unassembled WGS sequence"/>
</dbReference>
<proteinExistence type="predicted"/>
<dbReference type="EMBL" id="JAJSOF020000019">
    <property type="protein sequence ID" value="KAJ4438773.1"/>
    <property type="molecule type" value="Genomic_DNA"/>
</dbReference>
<gene>
    <name evidence="2" type="ORF">ANN_14724</name>
</gene>
<evidence type="ECO:0000256" key="1">
    <source>
        <dbReference type="SAM" id="MobiDB-lite"/>
    </source>
</evidence>
<feature type="region of interest" description="Disordered" evidence="1">
    <location>
        <begin position="269"/>
        <end position="289"/>
    </location>
</feature>
<feature type="compositionally biased region" description="Acidic residues" evidence="1">
    <location>
        <begin position="269"/>
        <end position="284"/>
    </location>
</feature>
<evidence type="ECO:0000313" key="3">
    <source>
        <dbReference type="Proteomes" id="UP001148838"/>
    </source>
</evidence>
<reference evidence="2 3" key="1">
    <citation type="journal article" date="2022" name="Allergy">
        <title>Genome assembly and annotation of Periplaneta americana reveal a comprehensive cockroach allergen profile.</title>
        <authorList>
            <person name="Wang L."/>
            <person name="Xiong Q."/>
            <person name="Saelim N."/>
            <person name="Wang L."/>
            <person name="Nong W."/>
            <person name="Wan A.T."/>
            <person name="Shi M."/>
            <person name="Liu X."/>
            <person name="Cao Q."/>
            <person name="Hui J.H.L."/>
            <person name="Sookrung N."/>
            <person name="Leung T.F."/>
            <person name="Tungtrongchitr A."/>
            <person name="Tsui S.K.W."/>
        </authorList>
    </citation>
    <scope>NUCLEOTIDE SEQUENCE [LARGE SCALE GENOMIC DNA]</scope>
    <source>
        <strain evidence="2">PWHHKU_190912</strain>
    </source>
</reference>
<sequence>MGNACYYSAEKLLSSSLLSKNLKIRIYKTAILPVILYGWTLTLREEQRLRVFENKVLRKIFGAKRDEVTGEWRKLHNAELHALYSSPDIIRNIKSRRLRWAGHVAPMGEFINAYRVLVVRPEGKKTFGRPRRKWENNKMDLSELEYDARDWNNLAQDRDLWRAYVRTAMNLRVAVLVILTLAIVEGIRKDEPSKKSKADPSPEHRRPRGYTILKLHGVMVGGKFGEEPREFHYHNKVLDGYSSDNEDEEAEQKKVTRVMFIKNNDYDDYDYDHEDYPGFDENEQSEEKSEVIIDYKKELKKHENDDNYEVDEDDVDDGDDDDDDDDSYELTTDCDDFNYVYDSKDIKIMTIIMTMTTTMLIMMKKNKYR</sequence>
<name>A0ABQ8SXQ2_PERAM</name>
<organism evidence="2 3">
    <name type="scientific">Periplaneta americana</name>
    <name type="common">American cockroach</name>
    <name type="synonym">Blatta americana</name>
    <dbReference type="NCBI Taxonomy" id="6978"/>
    <lineage>
        <taxon>Eukaryota</taxon>
        <taxon>Metazoa</taxon>
        <taxon>Ecdysozoa</taxon>
        <taxon>Arthropoda</taxon>
        <taxon>Hexapoda</taxon>
        <taxon>Insecta</taxon>
        <taxon>Pterygota</taxon>
        <taxon>Neoptera</taxon>
        <taxon>Polyneoptera</taxon>
        <taxon>Dictyoptera</taxon>
        <taxon>Blattodea</taxon>
        <taxon>Blattoidea</taxon>
        <taxon>Blattidae</taxon>
        <taxon>Blattinae</taxon>
        <taxon>Periplaneta</taxon>
    </lineage>
</organism>
<keyword evidence="3" id="KW-1185">Reference proteome</keyword>
<comment type="caution">
    <text evidence="2">The sequence shown here is derived from an EMBL/GenBank/DDBJ whole genome shotgun (WGS) entry which is preliminary data.</text>
</comment>
<accession>A0ABQ8SXQ2</accession>